<dbReference type="Gene3D" id="2.40.10.10">
    <property type="entry name" value="Trypsin-like serine proteases"/>
    <property type="match status" value="1"/>
</dbReference>
<organism evidence="6 7">
    <name type="scientific">Pendulispora rubella</name>
    <dbReference type="NCBI Taxonomy" id="2741070"/>
    <lineage>
        <taxon>Bacteria</taxon>
        <taxon>Pseudomonadati</taxon>
        <taxon>Myxococcota</taxon>
        <taxon>Myxococcia</taxon>
        <taxon>Myxococcales</taxon>
        <taxon>Sorangiineae</taxon>
        <taxon>Pendulisporaceae</taxon>
        <taxon>Pendulispora</taxon>
    </lineage>
</organism>
<dbReference type="Pfam" id="PF00089">
    <property type="entry name" value="Trypsin"/>
    <property type="match status" value="1"/>
</dbReference>
<evidence type="ECO:0000256" key="4">
    <source>
        <dbReference type="SAM" id="Phobius"/>
    </source>
</evidence>
<keyword evidence="2" id="KW-1015">Disulfide bond</keyword>
<dbReference type="Proteomes" id="UP001374803">
    <property type="component" value="Chromosome"/>
</dbReference>
<dbReference type="PRINTS" id="PR00722">
    <property type="entry name" value="CHYMOTRYPSIN"/>
</dbReference>
<dbReference type="InterPro" id="IPR001314">
    <property type="entry name" value="Peptidase_S1A"/>
</dbReference>
<feature type="region of interest" description="Disordered" evidence="3">
    <location>
        <begin position="22"/>
        <end position="41"/>
    </location>
</feature>
<proteinExistence type="inferred from homology"/>
<dbReference type="InterPro" id="IPR001254">
    <property type="entry name" value="Trypsin_dom"/>
</dbReference>
<feature type="compositionally biased region" description="Gly residues" evidence="3">
    <location>
        <begin position="312"/>
        <end position="322"/>
    </location>
</feature>
<keyword evidence="4" id="KW-1133">Transmembrane helix</keyword>
<evidence type="ECO:0000313" key="6">
    <source>
        <dbReference type="EMBL" id="WXB00976.1"/>
    </source>
</evidence>
<dbReference type="PROSITE" id="PS00135">
    <property type="entry name" value="TRYPSIN_SER"/>
    <property type="match status" value="1"/>
</dbReference>
<feature type="region of interest" description="Disordered" evidence="3">
    <location>
        <begin position="296"/>
        <end position="346"/>
    </location>
</feature>
<dbReference type="InterPro" id="IPR024038">
    <property type="entry name" value="MYXO-CTERM"/>
</dbReference>
<evidence type="ECO:0000256" key="1">
    <source>
        <dbReference type="ARBA" id="ARBA00007664"/>
    </source>
</evidence>
<comment type="similarity">
    <text evidence="1">Belongs to the peptidase S1 family.</text>
</comment>
<dbReference type="InterPro" id="IPR009003">
    <property type="entry name" value="Peptidase_S1_PA"/>
</dbReference>
<evidence type="ECO:0000259" key="5">
    <source>
        <dbReference type="PROSITE" id="PS50240"/>
    </source>
</evidence>
<gene>
    <name evidence="6" type="ORF">LVJ94_29160</name>
</gene>
<dbReference type="RefSeq" id="WP_394830583.1">
    <property type="nucleotide sequence ID" value="NZ_CP089929.1"/>
</dbReference>
<keyword evidence="4" id="KW-0812">Transmembrane</keyword>
<dbReference type="EMBL" id="CP089983">
    <property type="protein sequence ID" value="WXB00976.1"/>
    <property type="molecule type" value="Genomic_DNA"/>
</dbReference>
<dbReference type="NCBIfam" id="TIGR03901">
    <property type="entry name" value="MYXO-CTERM"/>
    <property type="match status" value="1"/>
</dbReference>
<evidence type="ECO:0000256" key="2">
    <source>
        <dbReference type="ARBA" id="ARBA00023157"/>
    </source>
</evidence>
<feature type="transmembrane region" description="Helical" evidence="4">
    <location>
        <begin position="349"/>
        <end position="368"/>
    </location>
</feature>
<dbReference type="SMART" id="SM00020">
    <property type="entry name" value="Tryp_SPc"/>
    <property type="match status" value="1"/>
</dbReference>
<dbReference type="PROSITE" id="PS50240">
    <property type="entry name" value="TRYPSIN_DOM"/>
    <property type="match status" value="1"/>
</dbReference>
<feature type="compositionally biased region" description="Polar residues" evidence="3">
    <location>
        <begin position="32"/>
        <end position="41"/>
    </location>
</feature>
<dbReference type="PANTHER" id="PTHR24276">
    <property type="entry name" value="POLYSERASE-RELATED"/>
    <property type="match status" value="1"/>
</dbReference>
<dbReference type="PANTHER" id="PTHR24276:SF98">
    <property type="entry name" value="FI18310P1-RELATED"/>
    <property type="match status" value="1"/>
</dbReference>
<accession>A0ABZ2KTT9</accession>
<keyword evidence="7" id="KW-1185">Reference proteome</keyword>
<evidence type="ECO:0000256" key="3">
    <source>
        <dbReference type="SAM" id="MobiDB-lite"/>
    </source>
</evidence>
<feature type="compositionally biased region" description="Basic and acidic residues" evidence="3">
    <location>
        <begin position="22"/>
        <end position="31"/>
    </location>
</feature>
<evidence type="ECO:0000313" key="7">
    <source>
        <dbReference type="Proteomes" id="UP001374803"/>
    </source>
</evidence>
<dbReference type="InterPro" id="IPR043504">
    <property type="entry name" value="Peptidase_S1_PA_chymotrypsin"/>
</dbReference>
<keyword evidence="4" id="KW-0472">Membrane</keyword>
<protein>
    <submittedName>
        <fullName evidence="6">S1 family peptidase</fullName>
    </submittedName>
</protein>
<sequence length="376" mass="37854">MNKSYLLPFLLACVAPGCSEGSDGRPNEAESRSNTASIINGTDSTAEQDAVVLIADYNPSTQKSGRCTGTLLAPNLVLTARHCVAVRTDGADPCASNAVSGSQDPSIFYIFTGAKLPGDPSNADVRAKAAARGKKVITEEGNTLQCGHDLALLLLDKDIPNAKILPVRLDMPTLPGNVMTAVGWGMTAAGTVPSTRQQKKGLNVYQTGPAEGSDVHPALAEGEFVIIGEAACVGDSGGPVITSLRGVAGVVSLVGGGPGENPPDYCSGSKAGAIYTKTDFHKDLILSAYAEAGHEPWIEGEPAPGTKPPSLDGGGGGGGGGGGDKDGGTGDPGAQDGGSSKSGCAISPGVSSFGGTGLFALIGLAAFARRRRRAHD</sequence>
<name>A0ABZ2KTT9_9BACT</name>
<dbReference type="SUPFAM" id="SSF50494">
    <property type="entry name" value="Trypsin-like serine proteases"/>
    <property type="match status" value="1"/>
</dbReference>
<feature type="domain" description="Peptidase S1" evidence="5">
    <location>
        <begin position="38"/>
        <end position="303"/>
    </location>
</feature>
<reference evidence="6" key="1">
    <citation type="submission" date="2021-12" db="EMBL/GenBank/DDBJ databases">
        <title>Discovery of the Pendulisporaceae a myxobacterial family with distinct sporulation behavior and unique specialized metabolism.</title>
        <authorList>
            <person name="Garcia R."/>
            <person name="Popoff A."/>
            <person name="Bader C.D."/>
            <person name="Loehr J."/>
            <person name="Walesch S."/>
            <person name="Walt C."/>
            <person name="Boldt J."/>
            <person name="Bunk B."/>
            <person name="Haeckl F.J.F.P.J."/>
            <person name="Gunesch A.P."/>
            <person name="Birkelbach J."/>
            <person name="Nuebel U."/>
            <person name="Pietschmann T."/>
            <person name="Bach T."/>
            <person name="Mueller R."/>
        </authorList>
    </citation>
    <scope>NUCLEOTIDE SEQUENCE</scope>
    <source>
        <strain evidence="6">MSr11367</strain>
    </source>
</reference>
<dbReference type="InterPro" id="IPR050430">
    <property type="entry name" value="Peptidase_S1"/>
</dbReference>
<dbReference type="InterPro" id="IPR033116">
    <property type="entry name" value="TRYPSIN_SER"/>
</dbReference>